<name>T1KTS1_TETUR</name>
<organism evidence="1 2">
    <name type="scientific">Tetranychus urticae</name>
    <name type="common">Two-spotted spider mite</name>
    <dbReference type="NCBI Taxonomy" id="32264"/>
    <lineage>
        <taxon>Eukaryota</taxon>
        <taxon>Metazoa</taxon>
        <taxon>Ecdysozoa</taxon>
        <taxon>Arthropoda</taxon>
        <taxon>Chelicerata</taxon>
        <taxon>Arachnida</taxon>
        <taxon>Acari</taxon>
        <taxon>Acariformes</taxon>
        <taxon>Trombidiformes</taxon>
        <taxon>Prostigmata</taxon>
        <taxon>Eleutherengona</taxon>
        <taxon>Raphignathae</taxon>
        <taxon>Tetranychoidea</taxon>
        <taxon>Tetranychidae</taxon>
        <taxon>Tetranychus</taxon>
    </lineage>
</organism>
<reference evidence="2" key="1">
    <citation type="submission" date="2011-08" db="EMBL/GenBank/DDBJ databases">
        <authorList>
            <person name="Rombauts S."/>
        </authorList>
    </citation>
    <scope>NUCLEOTIDE SEQUENCE</scope>
    <source>
        <strain evidence="2">London</strain>
    </source>
</reference>
<evidence type="ECO:0000313" key="1">
    <source>
        <dbReference type="EnsemblMetazoa" id="tetur21g00780.1"/>
    </source>
</evidence>
<proteinExistence type="predicted"/>
<dbReference type="EnsemblMetazoa" id="tetur21g00780.1">
    <property type="protein sequence ID" value="tetur21g00780.1"/>
    <property type="gene ID" value="tetur21g00780"/>
</dbReference>
<dbReference type="AlphaFoldDB" id="T1KTS1"/>
<evidence type="ECO:0000313" key="2">
    <source>
        <dbReference type="Proteomes" id="UP000015104"/>
    </source>
</evidence>
<reference evidence="1" key="2">
    <citation type="submission" date="2015-06" db="UniProtKB">
        <authorList>
            <consortium name="EnsemblMetazoa"/>
        </authorList>
    </citation>
    <scope>IDENTIFICATION</scope>
</reference>
<sequence>MNVRMLCEKHLLSKDAPWSQFDVFKRNKFNETLLHPRGSIGFKKLIEDTKFANDFVKLFNEYFGANLCSSFVKTRVYPQMALAVFLTKDNNIIAIDFREEFSTKDLLIYNSGQCSSIVLNTAINFGVDEQLTLAIEDKKNGLKRLKTFRSSHKIQLNFINKEKLVDTNHAFYKLVNAVCHPEHFLSDQLDANYSGPLFTYMKENLHISKCWIQLLDEQKLEMKKNEKHYQSMVLIGEYKNFI</sequence>
<accession>T1KTS1</accession>
<dbReference type="OMA" id="NAVCHPE"/>
<dbReference type="KEGG" id="tut:107367259"/>
<dbReference type="EMBL" id="CAEY01000546">
    <property type="status" value="NOT_ANNOTATED_CDS"/>
    <property type="molecule type" value="Genomic_DNA"/>
</dbReference>
<dbReference type="HOGENOM" id="CLU_3225228_0_0_1"/>
<dbReference type="Proteomes" id="UP000015104">
    <property type="component" value="Unassembled WGS sequence"/>
</dbReference>
<gene>
    <name evidence="1" type="primary">107367259</name>
</gene>
<keyword evidence="2" id="KW-1185">Reference proteome</keyword>
<protein>
    <submittedName>
        <fullName evidence="1">Uncharacterized protein</fullName>
    </submittedName>
</protein>